<dbReference type="EMBL" id="CABVLZ010000008">
    <property type="protein sequence ID" value="VVU95711.1"/>
    <property type="molecule type" value="Genomic_DNA"/>
</dbReference>
<proteinExistence type="predicted"/>
<reference evidence="1" key="1">
    <citation type="submission" date="2019-09" db="EMBL/GenBank/DDBJ databases">
        <authorList>
            <person name="Needham M D."/>
        </authorList>
    </citation>
    <scope>NUCLEOTIDE SEQUENCE</scope>
</reference>
<dbReference type="AlphaFoldDB" id="A0A5E8CKF5"/>
<evidence type="ECO:0000313" key="1">
    <source>
        <dbReference type="EMBL" id="VVU95711.1"/>
    </source>
</evidence>
<gene>
    <name evidence="1" type="ORF">CPAV1605_1466</name>
</gene>
<name>A0A5E8CKF5_9ZZZZ</name>
<organism evidence="1">
    <name type="scientific">seawater metagenome</name>
    <dbReference type="NCBI Taxonomy" id="1561972"/>
    <lineage>
        <taxon>unclassified sequences</taxon>
        <taxon>metagenomes</taxon>
        <taxon>ecological metagenomes</taxon>
    </lineage>
</organism>
<accession>A0A5E8CKF5</accession>
<protein>
    <submittedName>
        <fullName evidence="1">Uncharacterized protein</fullName>
    </submittedName>
</protein>
<sequence>MVKILTFPEFYEILMKHHKSKLNYDVCKIIYKFYLPPKPKFHVGELVILKIVHHESIFKIKKIVEYCKYRGYIYQLECDFGSIVYEYDLIKLSQKEKNEYNNFFKSFSNWLLEDDDLLY</sequence>